<accession>A0ACC6QKJ3</accession>
<protein>
    <submittedName>
        <fullName evidence="1">DUF6303 family protein</fullName>
    </submittedName>
</protein>
<sequence length="92" mass="10015">MAHTAQCANNGGSWRLYVVLFGETEWPEFRWSSGQVPTVAERRAALAALGYEPLPRTEWRWIEDSAIPGDDSTAVLLIASTDVRELPAGGAA</sequence>
<evidence type="ECO:0000313" key="2">
    <source>
        <dbReference type="Proteomes" id="UP001375539"/>
    </source>
</evidence>
<dbReference type="EMBL" id="JBBKAI010000002">
    <property type="protein sequence ID" value="MEJ8658337.1"/>
    <property type="molecule type" value="Genomic_DNA"/>
</dbReference>
<keyword evidence="2" id="KW-1185">Reference proteome</keyword>
<name>A0ACC6QKJ3_9ACTN</name>
<dbReference type="Proteomes" id="UP001375539">
    <property type="component" value="Unassembled WGS sequence"/>
</dbReference>
<reference evidence="1" key="1">
    <citation type="submission" date="2024-03" db="EMBL/GenBank/DDBJ databases">
        <title>Novel Streptomyces species of biotechnological and ecological value are a feature of Machair soil.</title>
        <authorList>
            <person name="Prole J.R."/>
            <person name="Goodfellow M."/>
            <person name="Allenby N."/>
            <person name="Ward A.C."/>
        </authorList>
    </citation>
    <scope>NUCLEOTIDE SEQUENCE</scope>
    <source>
        <strain evidence="1">MS1.AVA.4</strain>
    </source>
</reference>
<proteinExistence type="predicted"/>
<gene>
    <name evidence="1" type="ORF">WKI58_17740</name>
</gene>
<comment type="caution">
    <text evidence="1">The sequence shown here is derived from an EMBL/GenBank/DDBJ whole genome shotgun (WGS) entry which is preliminary data.</text>
</comment>
<evidence type="ECO:0000313" key="1">
    <source>
        <dbReference type="EMBL" id="MEJ8658337.1"/>
    </source>
</evidence>
<organism evidence="1 2">
    <name type="scientific">Streptomyces pratisoli</name>
    <dbReference type="NCBI Taxonomy" id="3139917"/>
    <lineage>
        <taxon>Bacteria</taxon>
        <taxon>Bacillati</taxon>
        <taxon>Actinomycetota</taxon>
        <taxon>Actinomycetes</taxon>
        <taxon>Kitasatosporales</taxon>
        <taxon>Streptomycetaceae</taxon>
        <taxon>Streptomyces</taxon>
    </lineage>
</organism>